<evidence type="ECO:0000313" key="8">
    <source>
        <dbReference type="Proteomes" id="UP001146120"/>
    </source>
</evidence>
<sequence>MLSDTVTRPTPAMREIIAAAEVGDDVFNADPTVKKLEARAAELLGKEAALYVPSGTMANLIAVGVHCRRGDEVILGDKSHIFMYEGHGASAYMSVGLHTIPNQADGTLSLTDMANAVRYDDPHYPRSRLVALENTHNTCGGRVLPRKFLDEVADFCNSHDLKLHVDGARLANASVASGVPMADLVSGADSVSLCLSKGLGAPIGSIIAGTSRFICEAKRLRKSLGGGMRQVGVIASAGLYALDHQFDRLADDHKNAKALANGLAKIPGIAVDVDTVDTNIVFFQLTDEAKLTVDELVDQLDETKGVQLGGYGNGEKIRAVTNLHVSAEDIEYTVQAVRVGDDVFNADPTVKKLEARAAELLGKEAALYVPSYVTAVLLLWFWPCV</sequence>
<dbReference type="AlphaFoldDB" id="A0AAV2ZIL6"/>
<dbReference type="GO" id="GO:0005829">
    <property type="term" value="C:cytosol"/>
    <property type="evidence" value="ECO:0007669"/>
    <property type="project" value="TreeGrafter"/>
</dbReference>
<dbReference type="GO" id="GO:0006567">
    <property type="term" value="P:L-threonine catabolic process"/>
    <property type="evidence" value="ECO:0007669"/>
    <property type="project" value="TreeGrafter"/>
</dbReference>
<evidence type="ECO:0000256" key="4">
    <source>
        <dbReference type="ARBA" id="ARBA00023239"/>
    </source>
</evidence>
<dbReference type="PANTHER" id="PTHR48097">
    <property type="entry name" value="L-THREONINE ALDOLASE-RELATED"/>
    <property type="match status" value="1"/>
</dbReference>
<dbReference type="Proteomes" id="UP001146120">
    <property type="component" value="Unassembled WGS sequence"/>
</dbReference>
<dbReference type="GO" id="GO:0006545">
    <property type="term" value="P:glycine biosynthetic process"/>
    <property type="evidence" value="ECO:0007669"/>
    <property type="project" value="TreeGrafter"/>
</dbReference>
<feature type="domain" description="Aromatic amino acid beta-eliminating lyase/threonine aldolase" evidence="6">
    <location>
        <begin position="1"/>
        <end position="284"/>
    </location>
</feature>
<evidence type="ECO:0000256" key="2">
    <source>
        <dbReference type="ARBA" id="ARBA00006966"/>
    </source>
</evidence>
<keyword evidence="8" id="KW-1185">Reference proteome</keyword>
<name>A0AAV2ZIL6_9STRA</name>
<dbReference type="InterPro" id="IPR015421">
    <property type="entry name" value="PyrdxlP-dep_Trfase_major"/>
</dbReference>
<reference evidence="7" key="1">
    <citation type="submission" date="2022-11" db="EMBL/GenBank/DDBJ databases">
        <authorList>
            <person name="Morgan W.R."/>
            <person name="Tartar A."/>
        </authorList>
    </citation>
    <scope>NUCLEOTIDE SEQUENCE</scope>
    <source>
        <strain evidence="7">ARSEF 373</strain>
    </source>
</reference>
<proteinExistence type="inferred from homology"/>
<dbReference type="PANTHER" id="PTHR48097:SF9">
    <property type="entry name" value="L-THREONINE ALDOLASE"/>
    <property type="match status" value="1"/>
</dbReference>
<comment type="cofactor">
    <cofactor evidence="1">
        <name>pyridoxal 5'-phosphate</name>
        <dbReference type="ChEBI" id="CHEBI:597326"/>
    </cofactor>
</comment>
<evidence type="ECO:0000313" key="7">
    <source>
        <dbReference type="EMBL" id="DBA04847.1"/>
    </source>
</evidence>
<keyword evidence="3" id="KW-0663">Pyridoxal phosphate</keyword>
<dbReference type="PIRSF" id="PIRSF017617">
    <property type="entry name" value="Thr_aldolase"/>
    <property type="match status" value="1"/>
</dbReference>
<dbReference type="InterPro" id="IPR001597">
    <property type="entry name" value="ArAA_b-elim_lyase/Thr_aldolase"/>
</dbReference>
<evidence type="ECO:0000259" key="6">
    <source>
        <dbReference type="Pfam" id="PF01212"/>
    </source>
</evidence>
<dbReference type="GO" id="GO:0008732">
    <property type="term" value="F:L-allo-threonine aldolase activity"/>
    <property type="evidence" value="ECO:0007669"/>
    <property type="project" value="TreeGrafter"/>
</dbReference>
<comment type="caution">
    <text evidence="7">The sequence shown here is derived from an EMBL/GenBank/DDBJ whole genome shotgun (WGS) entry which is preliminary data.</text>
</comment>
<feature type="modified residue" description="N6-(pyridoxal phosphate)lysine" evidence="5">
    <location>
        <position position="197"/>
    </location>
</feature>
<dbReference type="NCBIfam" id="NF007825">
    <property type="entry name" value="PRK10534.1"/>
    <property type="match status" value="1"/>
</dbReference>
<dbReference type="EMBL" id="DAKRPA010000005">
    <property type="protein sequence ID" value="DBA04847.1"/>
    <property type="molecule type" value="Genomic_DNA"/>
</dbReference>
<reference evidence="7" key="2">
    <citation type="journal article" date="2023" name="Microbiol Resour">
        <title>Decontamination and Annotation of the Draft Genome Sequence of the Oomycete Lagenidium giganteum ARSEF 373.</title>
        <authorList>
            <person name="Morgan W.R."/>
            <person name="Tartar A."/>
        </authorList>
    </citation>
    <scope>NUCLEOTIDE SEQUENCE</scope>
    <source>
        <strain evidence="7">ARSEF 373</strain>
    </source>
</reference>
<protein>
    <recommendedName>
        <fullName evidence="6">Aromatic amino acid beta-eliminating lyase/threonine aldolase domain-containing protein</fullName>
    </recommendedName>
</protein>
<evidence type="ECO:0000256" key="5">
    <source>
        <dbReference type="PIRSR" id="PIRSR017617-1"/>
    </source>
</evidence>
<dbReference type="FunFam" id="3.40.640.10:FF:000030">
    <property type="entry name" value="Low-specificity L-threonine aldolase"/>
    <property type="match status" value="1"/>
</dbReference>
<dbReference type="FunFam" id="3.90.1150.10:FF:000041">
    <property type="entry name" value="Low-specificity L-threonine aldolase"/>
    <property type="match status" value="1"/>
</dbReference>
<dbReference type="InterPro" id="IPR023603">
    <property type="entry name" value="Low_specificity_L-TA-like"/>
</dbReference>
<organism evidence="7 8">
    <name type="scientific">Lagenidium giganteum</name>
    <dbReference type="NCBI Taxonomy" id="4803"/>
    <lineage>
        <taxon>Eukaryota</taxon>
        <taxon>Sar</taxon>
        <taxon>Stramenopiles</taxon>
        <taxon>Oomycota</taxon>
        <taxon>Peronosporomycetes</taxon>
        <taxon>Pythiales</taxon>
        <taxon>Pythiaceae</taxon>
    </lineage>
</organism>
<keyword evidence="4" id="KW-0456">Lyase</keyword>
<comment type="similarity">
    <text evidence="2">Belongs to the threonine aldolase family.</text>
</comment>
<dbReference type="Gene3D" id="3.90.1150.10">
    <property type="entry name" value="Aspartate Aminotransferase, domain 1"/>
    <property type="match status" value="1"/>
</dbReference>
<dbReference type="SUPFAM" id="SSF53383">
    <property type="entry name" value="PLP-dependent transferases"/>
    <property type="match status" value="2"/>
</dbReference>
<accession>A0AAV2ZIL6</accession>
<dbReference type="InterPro" id="IPR015424">
    <property type="entry name" value="PyrdxlP-dep_Trfase"/>
</dbReference>
<dbReference type="NCBIfam" id="NF041359">
    <property type="entry name" value="GntG_guanitoxin"/>
    <property type="match status" value="1"/>
</dbReference>
<dbReference type="Pfam" id="PF01212">
    <property type="entry name" value="Beta_elim_lyase"/>
    <property type="match status" value="2"/>
</dbReference>
<feature type="domain" description="Aromatic amino acid beta-eliminating lyase/threonine aldolase" evidence="6">
    <location>
        <begin position="335"/>
        <end position="371"/>
    </location>
</feature>
<evidence type="ECO:0000256" key="1">
    <source>
        <dbReference type="ARBA" id="ARBA00001933"/>
    </source>
</evidence>
<gene>
    <name evidence="7" type="ORF">N0F65_004484</name>
</gene>
<dbReference type="Gene3D" id="3.40.640.10">
    <property type="entry name" value="Type I PLP-dependent aspartate aminotransferase-like (Major domain)"/>
    <property type="match status" value="1"/>
</dbReference>
<dbReference type="InterPro" id="IPR015422">
    <property type="entry name" value="PyrdxlP-dep_Trfase_small"/>
</dbReference>
<evidence type="ECO:0000256" key="3">
    <source>
        <dbReference type="ARBA" id="ARBA00022898"/>
    </source>
</evidence>
<dbReference type="CDD" id="cd06502">
    <property type="entry name" value="TA_like"/>
    <property type="match status" value="1"/>
</dbReference>